<evidence type="ECO:0000313" key="3">
    <source>
        <dbReference type="Proteomes" id="UP000567179"/>
    </source>
</evidence>
<feature type="compositionally biased region" description="Polar residues" evidence="1">
    <location>
        <begin position="1"/>
        <end position="14"/>
    </location>
</feature>
<name>A0A8H5BNR1_9AGAR</name>
<reference evidence="2 3" key="1">
    <citation type="journal article" date="2020" name="ISME J.">
        <title>Uncovering the hidden diversity of litter-decomposition mechanisms in mushroom-forming fungi.</title>
        <authorList>
            <person name="Floudas D."/>
            <person name="Bentzer J."/>
            <person name="Ahren D."/>
            <person name="Johansson T."/>
            <person name="Persson P."/>
            <person name="Tunlid A."/>
        </authorList>
    </citation>
    <scope>NUCLEOTIDE SEQUENCE [LARGE SCALE GENOMIC DNA]</scope>
    <source>
        <strain evidence="2 3">CBS 101986</strain>
    </source>
</reference>
<feature type="compositionally biased region" description="Polar residues" evidence="1">
    <location>
        <begin position="199"/>
        <end position="226"/>
    </location>
</feature>
<feature type="compositionally biased region" description="Polar residues" evidence="1">
    <location>
        <begin position="383"/>
        <end position="422"/>
    </location>
</feature>
<feature type="region of interest" description="Disordered" evidence="1">
    <location>
        <begin position="92"/>
        <end position="114"/>
    </location>
</feature>
<feature type="compositionally biased region" description="Low complexity" evidence="1">
    <location>
        <begin position="264"/>
        <end position="274"/>
    </location>
</feature>
<feature type="region of interest" description="Disordered" evidence="1">
    <location>
        <begin position="383"/>
        <end position="533"/>
    </location>
</feature>
<sequence>MASSSAGPSMSTLSAPPFIPSATPSPLMQQHARTTRKPVRSSPLAGPVLSRSPSQSRMQKESGESTSSELNETERMVALNVHGAFDSRDALKPTFLAPPRPAHVRGSHSRSLQEISRLRPRPVSMYSAPVMGKSTVRNHRRSFVGLDAERARDAEENALGQRGRSLFLLGEAAGQEDQAQEESEEDWGPGHVGVDAEYNSDSNSFSMKLRSSASRTDMKPSSTQARPKSILLYPSSSPLPQSIYSYSPSPSPSQSSSPSPPVSPNSTSTSLSVYSASRRSSASFLSLPPTSPTGDAVWLTQNTYSETPKFTRLGLGAPGVVMPVSAKAKTHSKPSKTPSPSTPAPTATSNAVSEPQAPVPAASAPLSRRHSFIATLSASLGHQRSFSSSNAMSQIAEHGQQQAGHTSRISSSATHASGNDGNIKSPHDAPHVIVGANEAKPSAASSSSPHTSVIAAPVQARSGTAPPKSTESTPSLSLASSNSQSSSENSLPTCSSLPPSPTPSLTRSGSASSSASSLPIHTPPPEAEGFPTPSLSLLKEETTQVEEVSPRLSSKALAITITDVDVARALENAQRTEALNNNLGSSRRRSRLGLGLGRGLERVKSWTTVPSLAKNVDTIAHNIDASVNASASASASTSTPAAATLMHSASPKAANADDTTGVLAMSDSDSIVAATPPLTAASCASATVAGTGLQPISSTNAPPPPVPTGEVPSSSSSSGSGCSVAEDSKRSKKSMRPFSQALDEEEESSEEEEEALDNSKPDSARCGDGKPNVETGEPRQAETSDRVQQKDGPDSCHVRTQTWSNHNLLRLASPPEHGKEKSTHIPRSQSETAILALPSKAILAEDAKKFKKADTAKSEKGHGRRSSIRRMWDALVHRDSSKRNGLS</sequence>
<feature type="region of interest" description="Disordered" evidence="1">
    <location>
        <begin position="310"/>
        <end position="367"/>
    </location>
</feature>
<feature type="compositionally biased region" description="Low complexity" evidence="1">
    <location>
        <begin position="469"/>
        <end position="517"/>
    </location>
</feature>
<feature type="compositionally biased region" description="Basic and acidic residues" evidence="1">
    <location>
        <begin position="757"/>
        <end position="768"/>
    </location>
</feature>
<feature type="compositionally biased region" description="Polar residues" evidence="1">
    <location>
        <begin position="22"/>
        <end position="32"/>
    </location>
</feature>
<feature type="region of interest" description="Disordered" evidence="1">
    <location>
        <begin position="168"/>
        <end position="274"/>
    </location>
</feature>
<feature type="compositionally biased region" description="Acidic residues" evidence="1">
    <location>
        <begin position="742"/>
        <end position="756"/>
    </location>
</feature>
<dbReference type="AlphaFoldDB" id="A0A8H5BNR1"/>
<protein>
    <submittedName>
        <fullName evidence="2">Uncharacterized protein</fullName>
    </submittedName>
</protein>
<feature type="compositionally biased region" description="Polar residues" evidence="1">
    <location>
        <begin position="798"/>
        <end position="807"/>
    </location>
</feature>
<feature type="compositionally biased region" description="Low complexity" evidence="1">
    <location>
        <begin position="335"/>
        <end position="349"/>
    </location>
</feature>
<feature type="region of interest" description="Disordered" evidence="1">
    <location>
        <begin position="694"/>
        <end position="832"/>
    </location>
</feature>
<dbReference type="OrthoDB" id="3070411at2759"/>
<dbReference type="EMBL" id="JAACJJ010000015">
    <property type="protein sequence ID" value="KAF5325522.1"/>
    <property type="molecule type" value="Genomic_DNA"/>
</dbReference>
<feature type="compositionally biased region" description="Low complexity" evidence="1">
    <location>
        <begin position="229"/>
        <end position="257"/>
    </location>
</feature>
<feature type="compositionally biased region" description="Low complexity" evidence="1">
    <location>
        <begin position="436"/>
        <end position="456"/>
    </location>
</feature>
<gene>
    <name evidence="2" type="ORF">D9619_009535</name>
</gene>
<comment type="caution">
    <text evidence="2">The sequence shown here is derived from an EMBL/GenBank/DDBJ whole genome shotgun (WGS) entry which is preliminary data.</text>
</comment>
<feature type="compositionally biased region" description="Basic and acidic residues" evidence="1">
    <location>
        <begin position="870"/>
        <end position="887"/>
    </location>
</feature>
<proteinExistence type="predicted"/>
<evidence type="ECO:0000313" key="2">
    <source>
        <dbReference type="EMBL" id="KAF5325522.1"/>
    </source>
</evidence>
<feature type="compositionally biased region" description="Basic and acidic residues" evidence="1">
    <location>
        <begin position="776"/>
        <end position="797"/>
    </location>
</feature>
<feature type="compositionally biased region" description="Acidic residues" evidence="1">
    <location>
        <begin position="178"/>
        <end position="187"/>
    </location>
</feature>
<organism evidence="2 3">
    <name type="scientific">Psilocybe cf. subviscida</name>
    <dbReference type="NCBI Taxonomy" id="2480587"/>
    <lineage>
        <taxon>Eukaryota</taxon>
        <taxon>Fungi</taxon>
        <taxon>Dikarya</taxon>
        <taxon>Basidiomycota</taxon>
        <taxon>Agaricomycotina</taxon>
        <taxon>Agaricomycetes</taxon>
        <taxon>Agaricomycetidae</taxon>
        <taxon>Agaricales</taxon>
        <taxon>Agaricineae</taxon>
        <taxon>Strophariaceae</taxon>
        <taxon>Psilocybe</taxon>
    </lineage>
</organism>
<evidence type="ECO:0000256" key="1">
    <source>
        <dbReference type="SAM" id="MobiDB-lite"/>
    </source>
</evidence>
<feature type="region of interest" description="Disordered" evidence="1">
    <location>
        <begin position="1"/>
        <end position="75"/>
    </location>
</feature>
<accession>A0A8H5BNR1</accession>
<feature type="compositionally biased region" description="Low complexity" evidence="1">
    <location>
        <begin position="708"/>
        <end position="724"/>
    </location>
</feature>
<feature type="region of interest" description="Disordered" evidence="1">
    <location>
        <begin position="848"/>
        <end position="887"/>
    </location>
</feature>
<dbReference type="Proteomes" id="UP000567179">
    <property type="component" value="Unassembled WGS sequence"/>
</dbReference>
<keyword evidence="3" id="KW-1185">Reference proteome</keyword>
<feature type="compositionally biased region" description="Basic and acidic residues" evidence="1">
    <location>
        <begin position="848"/>
        <end position="861"/>
    </location>
</feature>